<evidence type="ECO:0000256" key="1">
    <source>
        <dbReference type="SAM" id="SignalP"/>
    </source>
</evidence>
<gene>
    <name evidence="2" type="ORF">CR201_G0012150</name>
</gene>
<proteinExistence type="predicted"/>
<organism evidence="2">
    <name type="scientific">Pongo abelii</name>
    <name type="common">Sumatran orangutan</name>
    <name type="synonym">Pongo pygmaeus abelii</name>
    <dbReference type="NCBI Taxonomy" id="9601"/>
    <lineage>
        <taxon>Eukaryota</taxon>
        <taxon>Metazoa</taxon>
        <taxon>Chordata</taxon>
        <taxon>Craniata</taxon>
        <taxon>Vertebrata</taxon>
        <taxon>Euteleostomi</taxon>
        <taxon>Mammalia</taxon>
        <taxon>Eutheria</taxon>
        <taxon>Euarchontoglires</taxon>
        <taxon>Primates</taxon>
        <taxon>Haplorrhini</taxon>
        <taxon>Catarrhini</taxon>
        <taxon>Hominidae</taxon>
        <taxon>Pongo</taxon>
    </lineage>
</organism>
<feature type="non-terminal residue" evidence="2">
    <location>
        <position position="70"/>
    </location>
</feature>
<dbReference type="AlphaFoldDB" id="A0A2J8W827"/>
<comment type="caution">
    <text evidence="2">The sequence shown here is derived from an EMBL/GenBank/DDBJ whole genome shotgun (WGS) entry which is preliminary data.</text>
</comment>
<accession>A0A2J8W827</accession>
<feature type="signal peptide" evidence="1">
    <location>
        <begin position="1"/>
        <end position="29"/>
    </location>
</feature>
<sequence>MELALRRSPVPRWLLLLPLLLGLSAGSMGLCDRPQGCLHVLVALLCHQLLQELLRTAPGHVASGWSRRFQ</sequence>
<evidence type="ECO:0000313" key="2">
    <source>
        <dbReference type="EMBL" id="PNJ65912.1"/>
    </source>
</evidence>
<feature type="chain" id="PRO_5014370410" evidence="1">
    <location>
        <begin position="30"/>
        <end position="70"/>
    </location>
</feature>
<reference evidence="2" key="1">
    <citation type="submission" date="2017-12" db="EMBL/GenBank/DDBJ databases">
        <title>High-resolution comparative analysis of great ape genomes.</title>
        <authorList>
            <person name="Pollen A."/>
            <person name="Hastie A."/>
            <person name="Hormozdiari F."/>
            <person name="Dougherty M."/>
            <person name="Liu R."/>
            <person name="Chaisson M."/>
            <person name="Hoppe E."/>
            <person name="Hill C."/>
            <person name="Pang A."/>
            <person name="Hillier L."/>
            <person name="Baker C."/>
            <person name="Armstrong J."/>
            <person name="Shendure J."/>
            <person name="Paten B."/>
            <person name="Wilson R."/>
            <person name="Chao H."/>
            <person name="Schneider V."/>
            <person name="Ventura M."/>
            <person name="Kronenberg Z."/>
            <person name="Murali S."/>
            <person name="Gordon D."/>
            <person name="Cantsilieris S."/>
            <person name="Munson K."/>
            <person name="Nelson B."/>
            <person name="Raja A."/>
            <person name="Underwood J."/>
            <person name="Diekhans M."/>
            <person name="Fiddes I."/>
            <person name="Haussler D."/>
            <person name="Eichler E."/>
        </authorList>
    </citation>
    <scope>NUCLEOTIDE SEQUENCE [LARGE SCALE GENOMIC DNA]</scope>
    <source>
        <strain evidence="2">Susie</strain>
    </source>
</reference>
<protein>
    <submittedName>
        <fullName evidence="2">SCPEP1 isoform 4</fullName>
    </submittedName>
</protein>
<dbReference type="EMBL" id="NDHI03003397">
    <property type="protein sequence ID" value="PNJ65912.1"/>
    <property type="molecule type" value="Genomic_DNA"/>
</dbReference>
<keyword evidence="1" id="KW-0732">Signal</keyword>
<name>A0A2J8W827_PONAB</name>